<evidence type="ECO:0000256" key="4">
    <source>
        <dbReference type="ARBA" id="ARBA00022989"/>
    </source>
</evidence>
<feature type="transmembrane region" description="Helical" evidence="8">
    <location>
        <begin position="285"/>
        <end position="303"/>
    </location>
</feature>
<feature type="transmembrane region" description="Helical" evidence="8">
    <location>
        <begin position="406"/>
        <end position="425"/>
    </location>
</feature>
<accession>A0A1I7J3G4</accession>
<dbReference type="RefSeq" id="WP_074951844.1">
    <property type="nucleotide sequence ID" value="NZ_FPBV01000008.1"/>
</dbReference>
<dbReference type="SUPFAM" id="SSF103473">
    <property type="entry name" value="MFS general substrate transporter"/>
    <property type="match status" value="1"/>
</dbReference>
<dbReference type="InterPro" id="IPR020846">
    <property type="entry name" value="MFS_dom"/>
</dbReference>
<evidence type="ECO:0000256" key="6">
    <source>
        <dbReference type="ARBA" id="ARBA00058119"/>
    </source>
</evidence>
<keyword evidence="3 8" id="KW-0812">Transmembrane</keyword>
<dbReference type="GO" id="GO:0005886">
    <property type="term" value="C:plasma membrane"/>
    <property type="evidence" value="ECO:0007669"/>
    <property type="project" value="UniProtKB-SubCell"/>
</dbReference>
<feature type="transmembrane region" description="Helical" evidence="8">
    <location>
        <begin position="181"/>
        <end position="202"/>
    </location>
</feature>
<dbReference type="GO" id="GO:0022857">
    <property type="term" value="F:transmembrane transporter activity"/>
    <property type="evidence" value="ECO:0007669"/>
    <property type="project" value="InterPro"/>
</dbReference>
<feature type="transmembrane region" description="Helical" evidence="8">
    <location>
        <begin position="22"/>
        <end position="38"/>
    </location>
</feature>
<name>A0A1I7J3G4_9BACL</name>
<feature type="transmembrane region" description="Helical" evidence="8">
    <location>
        <begin position="84"/>
        <end position="106"/>
    </location>
</feature>
<feature type="transmembrane region" description="Helical" evidence="8">
    <location>
        <begin position="50"/>
        <end position="72"/>
    </location>
</feature>
<evidence type="ECO:0000313" key="10">
    <source>
        <dbReference type="EMBL" id="SFU79681.1"/>
    </source>
</evidence>
<evidence type="ECO:0000256" key="5">
    <source>
        <dbReference type="ARBA" id="ARBA00023136"/>
    </source>
</evidence>
<dbReference type="PROSITE" id="PS50850">
    <property type="entry name" value="MFS"/>
    <property type="match status" value="1"/>
</dbReference>
<feature type="transmembrane region" description="Helical" evidence="8">
    <location>
        <begin position="374"/>
        <end position="394"/>
    </location>
</feature>
<evidence type="ECO:0000256" key="2">
    <source>
        <dbReference type="ARBA" id="ARBA00022448"/>
    </source>
</evidence>
<feature type="transmembrane region" description="Helical" evidence="8">
    <location>
        <begin position="112"/>
        <end position="134"/>
    </location>
</feature>
<dbReference type="FunFam" id="1.20.1250.20:FF:000018">
    <property type="entry name" value="MFS transporter permease"/>
    <property type="match status" value="1"/>
</dbReference>
<dbReference type="FunFam" id="1.20.1250.20:FF:000126">
    <property type="entry name" value="MFS transporter permease"/>
    <property type="match status" value="1"/>
</dbReference>
<dbReference type="CDD" id="cd17319">
    <property type="entry name" value="MFS_ExuT_GudP_like"/>
    <property type="match status" value="1"/>
</dbReference>
<dbReference type="PANTHER" id="PTHR43791:SF36">
    <property type="entry name" value="TRANSPORTER, PUTATIVE (AFU_ORTHOLOGUE AFUA_6G08340)-RELATED"/>
    <property type="match status" value="1"/>
</dbReference>
<dbReference type="Gene3D" id="1.20.1250.20">
    <property type="entry name" value="MFS general substrate transporter like domains"/>
    <property type="match status" value="2"/>
</dbReference>
<keyword evidence="4 8" id="KW-1133">Transmembrane helix</keyword>
<evidence type="ECO:0000256" key="1">
    <source>
        <dbReference type="ARBA" id="ARBA00004651"/>
    </source>
</evidence>
<feature type="transmembrane region" description="Helical" evidence="8">
    <location>
        <begin position="146"/>
        <end position="169"/>
    </location>
</feature>
<feature type="transmembrane region" description="Helical" evidence="8">
    <location>
        <begin position="340"/>
        <end position="362"/>
    </location>
</feature>
<evidence type="ECO:0000313" key="11">
    <source>
        <dbReference type="Proteomes" id="UP000183508"/>
    </source>
</evidence>
<dbReference type="eggNOG" id="COG2271">
    <property type="taxonomic scope" value="Bacteria"/>
</dbReference>
<evidence type="ECO:0000256" key="7">
    <source>
        <dbReference type="ARBA" id="ARBA00074139"/>
    </source>
</evidence>
<reference evidence="11" key="1">
    <citation type="submission" date="2016-10" db="EMBL/GenBank/DDBJ databases">
        <authorList>
            <person name="Varghese N."/>
        </authorList>
    </citation>
    <scope>NUCLEOTIDE SEQUENCE [LARGE SCALE GENOMIC DNA]</scope>
    <source>
        <strain evidence="11">DSM 17980</strain>
    </source>
</reference>
<evidence type="ECO:0000256" key="3">
    <source>
        <dbReference type="ARBA" id="ARBA00022692"/>
    </source>
</evidence>
<dbReference type="AlphaFoldDB" id="A0A1I7J3G4"/>
<comment type="subcellular location">
    <subcellularLocation>
        <location evidence="1">Cell membrane</location>
        <topology evidence="1">Multi-pass membrane protein</topology>
    </subcellularLocation>
</comment>
<evidence type="ECO:0000259" key="9">
    <source>
        <dbReference type="PROSITE" id="PS50850"/>
    </source>
</evidence>
<dbReference type="InterPro" id="IPR036259">
    <property type="entry name" value="MFS_trans_sf"/>
</dbReference>
<dbReference type="PANTHER" id="PTHR43791">
    <property type="entry name" value="PERMEASE-RELATED"/>
    <property type="match status" value="1"/>
</dbReference>
<feature type="transmembrane region" description="Helical" evidence="8">
    <location>
        <begin position="248"/>
        <end position="265"/>
    </location>
</feature>
<dbReference type="Pfam" id="PF07690">
    <property type="entry name" value="MFS_1"/>
    <property type="match status" value="1"/>
</dbReference>
<keyword evidence="2" id="KW-0813">Transport</keyword>
<dbReference type="Proteomes" id="UP000183508">
    <property type="component" value="Unassembled WGS sequence"/>
</dbReference>
<comment type="function">
    <text evidence="6">Component of the tartrate utilization system and may allow entry of tartrate and tartrate dehydrogenase.</text>
</comment>
<sequence length="442" mass="48607">MANATAVDEVAASATRKVRNHIIPWIIILYIVAFLDRTNTSYAALTMNKALAISSEAFGLVSGIFFIGYFLFEVPSNMILHRVGARVWIARILVTWGIVAMLTGAVENVTHLYILRFLLGVAEAGFFPGMILYITYWFRTRDQAKAVGLFMTALALSNIIGAPISGVILDHVNWLGWGSWRWLYILEGLPAVVCGVLTLFLLPDRPSRAKWLTQEEKDWLNGELEKEREAKMNREKLTVGQVFTNGRVWLFAAVYFCLTTGFYGINFWLPQIVKALSTQFSNTTVGLLTMIPYIAGAIGMIANGRHSDQTLERRWHTAIPPLIGAVTLVLVGLATNSPTASIILLTIGVFGIYSFYGPFWALPNLFLTEATAAVGIAIVNSVGNLGGFVGPYILGYVKQATGSTQIGLYVMAAFLVLCTLLVLSLRKEHAVSTHLEAAQNLH</sequence>
<dbReference type="InterPro" id="IPR011701">
    <property type="entry name" value="MFS"/>
</dbReference>
<feature type="transmembrane region" description="Helical" evidence="8">
    <location>
        <begin position="315"/>
        <end position="334"/>
    </location>
</feature>
<dbReference type="OrthoDB" id="9773404at2"/>
<dbReference type="EMBL" id="FPBV01000008">
    <property type="protein sequence ID" value="SFU79681.1"/>
    <property type="molecule type" value="Genomic_DNA"/>
</dbReference>
<protein>
    <recommendedName>
        <fullName evidence="7">Putative tartrate transporter</fullName>
    </recommendedName>
</protein>
<dbReference type="STRING" id="392015.SAMN05421543_108101"/>
<keyword evidence="11" id="KW-1185">Reference proteome</keyword>
<keyword evidence="5 8" id="KW-0472">Membrane</keyword>
<evidence type="ECO:0000256" key="8">
    <source>
        <dbReference type="SAM" id="Phobius"/>
    </source>
</evidence>
<feature type="domain" description="Major facilitator superfamily (MFS) profile" evidence="9">
    <location>
        <begin position="22"/>
        <end position="430"/>
    </location>
</feature>
<gene>
    <name evidence="10" type="ORF">SAMN05421543_108101</name>
</gene>
<organism evidence="10 11">
    <name type="scientific">Alicyclobacillus macrosporangiidus</name>
    <dbReference type="NCBI Taxonomy" id="392015"/>
    <lineage>
        <taxon>Bacteria</taxon>
        <taxon>Bacillati</taxon>
        <taxon>Bacillota</taxon>
        <taxon>Bacilli</taxon>
        <taxon>Bacillales</taxon>
        <taxon>Alicyclobacillaceae</taxon>
        <taxon>Alicyclobacillus</taxon>
    </lineage>
</organism>
<proteinExistence type="predicted"/>